<protein>
    <submittedName>
        <fullName evidence="1">15668_t:CDS:1</fullName>
    </submittedName>
</protein>
<feature type="non-terminal residue" evidence="1">
    <location>
        <position position="77"/>
    </location>
</feature>
<reference evidence="1" key="1">
    <citation type="submission" date="2021-06" db="EMBL/GenBank/DDBJ databases">
        <authorList>
            <person name="Kallberg Y."/>
            <person name="Tangrot J."/>
            <person name="Rosling A."/>
        </authorList>
    </citation>
    <scope>NUCLEOTIDE SEQUENCE</scope>
    <source>
        <strain evidence="1">MA461A</strain>
    </source>
</reference>
<dbReference type="EMBL" id="CAJVQC010148988">
    <property type="protein sequence ID" value="CAG8845944.1"/>
    <property type="molecule type" value="Genomic_DNA"/>
</dbReference>
<evidence type="ECO:0000313" key="1">
    <source>
        <dbReference type="EMBL" id="CAG8845944.1"/>
    </source>
</evidence>
<keyword evidence="2" id="KW-1185">Reference proteome</keyword>
<evidence type="ECO:0000313" key="2">
    <source>
        <dbReference type="Proteomes" id="UP000789920"/>
    </source>
</evidence>
<sequence length="77" mass="8998">MVSVSISFNLYSSLLPSRENLMTNHTMKNTLPSSPWEYQQQTFRSKKNDLNDGFKINTFNNWIEPIPSMLVMLDEIN</sequence>
<gene>
    <name evidence="1" type="ORF">RPERSI_LOCUS33897</name>
</gene>
<comment type="caution">
    <text evidence="1">The sequence shown here is derived from an EMBL/GenBank/DDBJ whole genome shotgun (WGS) entry which is preliminary data.</text>
</comment>
<accession>A0ACA9SPZ4</accession>
<organism evidence="1 2">
    <name type="scientific">Racocetra persica</name>
    <dbReference type="NCBI Taxonomy" id="160502"/>
    <lineage>
        <taxon>Eukaryota</taxon>
        <taxon>Fungi</taxon>
        <taxon>Fungi incertae sedis</taxon>
        <taxon>Mucoromycota</taxon>
        <taxon>Glomeromycotina</taxon>
        <taxon>Glomeromycetes</taxon>
        <taxon>Diversisporales</taxon>
        <taxon>Gigasporaceae</taxon>
        <taxon>Racocetra</taxon>
    </lineage>
</organism>
<proteinExistence type="predicted"/>
<name>A0ACA9SPZ4_9GLOM</name>
<dbReference type="Proteomes" id="UP000789920">
    <property type="component" value="Unassembled WGS sequence"/>
</dbReference>